<dbReference type="PANTHER" id="PTHR33202:SF8">
    <property type="entry name" value="PEROXIDE-RESPONSIVE REPRESSOR PERR"/>
    <property type="match status" value="1"/>
</dbReference>
<keyword evidence="8" id="KW-1185">Reference proteome</keyword>
<dbReference type="CDD" id="cd07153">
    <property type="entry name" value="Fur_like"/>
    <property type="match status" value="1"/>
</dbReference>
<evidence type="ECO:0000256" key="4">
    <source>
        <dbReference type="ARBA" id="ARBA00023015"/>
    </source>
</evidence>
<evidence type="ECO:0000256" key="6">
    <source>
        <dbReference type="ARBA" id="ARBA00023163"/>
    </source>
</evidence>
<dbReference type="InterPro" id="IPR036388">
    <property type="entry name" value="WH-like_DNA-bd_sf"/>
</dbReference>
<keyword evidence="5" id="KW-0238">DNA-binding</keyword>
<proteinExistence type="inferred from homology"/>
<dbReference type="InterPro" id="IPR043135">
    <property type="entry name" value="Fur_C"/>
</dbReference>
<evidence type="ECO:0000256" key="2">
    <source>
        <dbReference type="ARBA" id="ARBA00022491"/>
    </source>
</evidence>
<organism evidence="7 8">
    <name type="scientific">Anaerococcus groningensis</name>
    <dbReference type="NCBI Taxonomy" id="3115616"/>
    <lineage>
        <taxon>Bacteria</taxon>
        <taxon>Bacillati</taxon>
        <taxon>Bacillota</taxon>
        <taxon>Tissierellia</taxon>
        <taxon>Tissierellales</taxon>
        <taxon>Peptoniphilaceae</taxon>
        <taxon>Anaerococcus</taxon>
    </lineage>
</organism>
<dbReference type="Gene3D" id="3.30.1490.190">
    <property type="match status" value="1"/>
</dbReference>
<protein>
    <submittedName>
        <fullName evidence="7">Fur family transcriptional regulator</fullName>
    </submittedName>
</protein>
<dbReference type="InterPro" id="IPR002481">
    <property type="entry name" value="FUR"/>
</dbReference>
<keyword evidence="2" id="KW-0678">Repressor</keyword>
<dbReference type="InterPro" id="IPR036390">
    <property type="entry name" value="WH_DNA-bd_sf"/>
</dbReference>
<comment type="similarity">
    <text evidence="1">Belongs to the Fur family.</text>
</comment>
<reference evidence="7 8" key="1">
    <citation type="journal article" date="2025" name="Anaerobe">
        <title>Description of Anaerococcus kampingiae sp. nov., Anaerococcus groningensis sp. nov., Anaerococcus martiniensis sp. nov., and Anaerococcus cruorum sp. nov., isolated from human clinical specimens.</title>
        <authorList>
            <person name="Boiten K.E."/>
            <person name="Meijer J."/>
            <person name="van Wezel E.M."/>
            <person name="Veloo A.C.M."/>
        </authorList>
    </citation>
    <scope>NUCLEOTIDE SEQUENCE [LARGE SCALE GENOMIC DNA]</scope>
    <source>
        <strain evidence="7 8">ENR1011</strain>
    </source>
</reference>
<dbReference type="Proteomes" id="UP001637993">
    <property type="component" value="Unassembled WGS sequence"/>
</dbReference>
<evidence type="ECO:0000256" key="5">
    <source>
        <dbReference type="ARBA" id="ARBA00023125"/>
    </source>
</evidence>
<dbReference type="Pfam" id="PF01475">
    <property type="entry name" value="FUR"/>
    <property type="match status" value="1"/>
</dbReference>
<sequence>MTISNLLKEKNLKVTKNRKIILEALQKQENPISAEELFEKLKKENEMDLSTIYRNLNILEEKSVLLKTTNLDGLNYYQINNSKHKHFITCSNCHKKFVIDNCPVHELEEKIERETGFIINGHNFEFIGLCPDCQNKELNNK</sequence>
<name>A0ABW9N1L3_9FIRM</name>
<accession>A0ABW9N1L3</accession>
<evidence type="ECO:0000313" key="8">
    <source>
        <dbReference type="Proteomes" id="UP001637993"/>
    </source>
</evidence>
<comment type="caution">
    <text evidence="7">The sequence shown here is derived from an EMBL/GenBank/DDBJ whole genome shotgun (WGS) entry which is preliminary data.</text>
</comment>
<keyword evidence="3" id="KW-0862">Zinc</keyword>
<keyword evidence="6" id="KW-0804">Transcription</keyword>
<dbReference type="SUPFAM" id="SSF46785">
    <property type="entry name" value="Winged helix' DNA-binding domain"/>
    <property type="match status" value="1"/>
</dbReference>
<evidence type="ECO:0000256" key="3">
    <source>
        <dbReference type="ARBA" id="ARBA00022833"/>
    </source>
</evidence>
<dbReference type="PANTHER" id="PTHR33202">
    <property type="entry name" value="ZINC UPTAKE REGULATION PROTEIN"/>
    <property type="match status" value="1"/>
</dbReference>
<evidence type="ECO:0000256" key="1">
    <source>
        <dbReference type="ARBA" id="ARBA00007957"/>
    </source>
</evidence>
<gene>
    <name evidence="7" type="ORF">AB9Q04_06300</name>
</gene>
<dbReference type="Gene3D" id="1.10.10.10">
    <property type="entry name" value="Winged helix-like DNA-binding domain superfamily/Winged helix DNA-binding domain"/>
    <property type="match status" value="1"/>
</dbReference>
<dbReference type="EMBL" id="JBGMEG010000012">
    <property type="protein sequence ID" value="MFO3717934.1"/>
    <property type="molecule type" value="Genomic_DNA"/>
</dbReference>
<evidence type="ECO:0000313" key="7">
    <source>
        <dbReference type="EMBL" id="MFO3717934.1"/>
    </source>
</evidence>
<keyword evidence="4" id="KW-0805">Transcription regulation</keyword>
<dbReference type="RefSeq" id="WP_410024496.1">
    <property type="nucleotide sequence ID" value="NZ_JBGMEG010000012.1"/>
</dbReference>